<dbReference type="Proteomes" id="UP000186323">
    <property type="component" value="Chromosome I"/>
</dbReference>
<gene>
    <name evidence="7" type="ORF">DESPIGER_1604</name>
</gene>
<evidence type="ECO:0000313" key="7">
    <source>
        <dbReference type="EMBL" id="SFV73441.1"/>
    </source>
</evidence>
<dbReference type="KEGG" id="dpg:DESPIGER_1604"/>
<dbReference type="Pfam" id="PF05818">
    <property type="entry name" value="TraT"/>
    <property type="match status" value="1"/>
</dbReference>
<keyword evidence="2 6" id="KW-0732">Signal</keyword>
<dbReference type="AlphaFoldDB" id="A0A1K1LFE9"/>
<evidence type="ECO:0000256" key="3">
    <source>
        <dbReference type="ARBA" id="ARBA00023136"/>
    </source>
</evidence>
<name>A0A1K1LFE9_9BACT</name>
<comment type="subcellular location">
    <subcellularLocation>
        <location evidence="1">Cell outer membrane</location>
        <topology evidence="1">Lipid-anchor</topology>
    </subcellularLocation>
</comment>
<evidence type="ECO:0000256" key="6">
    <source>
        <dbReference type="SAM" id="SignalP"/>
    </source>
</evidence>
<dbReference type="EMBL" id="LT630450">
    <property type="protein sequence ID" value="SFV73441.1"/>
    <property type="molecule type" value="Genomic_DNA"/>
</dbReference>
<proteinExistence type="predicted"/>
<protein>
    <recommendedName>
        <fullName evidence="9">Lipoprotein</fullName>
    </recommendedName>
</protein>
<keyword evidence="5" id="KW-0449">Lipoprotein</keyword>
<feature type="chain" id="PRO_5012340100" description="Lipoprotein" evidence="6">
    <location>
        <begin position="23"/>
        <end position="211"/>
    </location>
</feature>
<keyword evidence="3" id="KW-0472">Membrane</keyword>
<dbReference type="GO" id="GO:0009279">
    <property type="term" value="C:cell outer membrane"/>
    <property type="evidence" value="ECO:0007669"/>
    <property type="project" value="UniProtKB-SubCell"/>
</dbReference>
<sequence length="211" mass="22921">MKKTLFLLLALLVLLLPACQHRQPAPTDIQVLRQGSLAPADDDTTPVVYVSVRDQSRHVFGLRAEVERLLRAEQYAITDNPSQAGFIIQASVLEAGITDAATARALVEGGYGAPSDLSGKGATLVLSDILLVQRRVPSDKRPKRFMLQNVGSRNARGSSQMRTGLLARREFNVDSGVPALFVSLLAREITSPFSTAPREQAPAQPQAERRP</sequence>
<evidence type="ECO:0000256" key="4">
    <source>
        <dbReference type="ARBA" id="ARBA00023139"/>
    </source>
</evidence>
<keyword evidence="4" id="KW-0564">Palmitate</keyword>
<feature type="signal peptide" evidence="6">
    <location>
        <begin position="1"/>
        <end position="22"/>
    </location>
</feature>
<dbReference type="InterPro" id="IPR008874">
    <property type="entry name" value="TraT_complement-R"/>
</dbReference>
<keyword evidence="8" id="KW-1185">Reference proteome</keyword>
<accession>A0A1K1LFE9</accession>
<evidence type="ECO:0008006" key="9">
    <source>
        <dbReference type="Google" id="ProtNLM"/>
    </source>
</evidence>
<evidence type="ECO:0000256" key="5">
    <source>
        <dbReference type="ARBA" id="ARBA00023288"/>
    </source>
</evidence>
<organism evidence="7 8">
    <name type="scientific">Desulfovibrio piger</name>
    <dbReference type="NCBI Taxonomy" id="901"/>
    <lineage>
        <taxon>Bacteria</taxon>
        <taxon>Pseudomonadati</taxon>
        <taxon>Thermodesulfobacteriota</taxon>
        <taxon>Desulfovibrionia</taxon>
        <taxon>Desulfovibrionales</taxon>
        <taxon>Desulfovibrionaceae</taxon>
        <taxon>Desulfovibrio</taxon>
    </lineage>
</organism>
<evidence type="ECO:0000256" key="1">
    <source>
        <dbReference type="ARBA" id="ARBA00004459"/>
    </source>
</evidence>
<evidence type="ECO:0000256" key="2">
    <source>
        <dbReference type="ARBA" id="ARBA00022729"/>
    </source>
</evidence>
<evidence type="ECO:0000313" key="8">
    <source>
        <dbReference type="Proteomes" id="UP000186323"/>
    </source>
</evidence>
<reference evidence="8" key="1">
    <citation type="submission" date="2016-10" db="EMBL/GenBank/DDBJ databases">
        <authorList>
            <person name="Wegmann U."/>
        </authorList>
    </citation>
    <scope>NUCLEOTIDE SEQUENCE [LARGE SCALE GENOMIC DNA]</scope>
</reference>
<dbReference type="RefSeq" id="WP_072335198.1">
    <property type="nucleotide sequence ID" value="NZ_DBGALU010000058.1"/>
</dbReference>
<dbReference type="OrthoDB" id="5459438at2"/>